<keyword evidence="2" id="KW-1185">Reference proteome</keyword>
<proteinExistence type="predicted"/>
<name>J3LXD6_ORYBR</name>
<protein>
    <submittedName>
        <fullName evidence="1">Uncharacterized protein</fullName>
    </submittedName>
</protein>
<organism evidence="1">
    <name type="scientific">Oryza brachyantha</name>
    <name type="common">malo sina</name>
    <dbReference type="NCBI Taxonomy" id="4533"/>
    <lineage>
        <taxon>Eukaryota</taxon>
        <taxon>Viridiplantae</taxon>
        <taxon>Streptophyta</taxon>
        <taxon>Embryophyta</taxon>
        <taxon>Tracheophyta</taxon>
        <taxon>Spermatophyta</taxon>
        <taxon>Magnoliopsida</taxon>
        <taxon>Liliopsida</taxon>
        <taxon>Poales</taxon>
        <taxon>Poaceae</taxon>
        <taxon>BOP clade</taxon>
        <taxon>Oryzoideae</taxon>
        <taxon>Oryzeae</taxon>
        <taxon>Oryzinae</taxon>
        <taxon>Oryza</taxon>
    </lineage>
</organism>
<evidence type="ECO:0000313" key="1">
    <source>
        <dbReference type="EnsemblPlants" id="OB04G18110.1"/>
    </source>
</evidence>
<evidence type="ECO:0000313" key="2">
    <source>
        <dbReference type="Proteomes" id="UP000006038"/>
    </source>
</evidence>
<dbReference type="AlphaFoldDB" id="J3LXD6"/>
<accession>J3LXD6</accession>
<dbReference type="OMA" id="STADHIM"/>
<dbReference type="eggNOG" id="ENOG502R5HN">
    <property type="taxonomic scope" value="Eukaryota"/>
</dbReference>
<dbReference type="InterPro" id="IPR044171">
    <property type="entry name" value="LAX2-like"/>
</dbReference>
<reference evidence="1" key="1">
    <citation type="journal article" date="2013" name="Nat. Commun.">
        <title>Whole-genome sequencing of Oryza brachyantha reveals mechanisms underlying Oryza genome evolution.</title>
        <authorList>
            <person name="Chen J."/>
            <person name="Huang Q."/>
            <person name="Gao D."/>
            <person name="Wang J."/>
            <person name="Lang Y."/>
            <person name="Liu T."/>
            <person name="Li B."/>
            <person name="Bai Z."/>
            <person name="Luis Goicoechea J."/>
            <person name="Liang C."/>
            <person name="Chen C."/>
            <person name="Zhang W."/>
            <person name="Sun S."/>
            <person name="Liao Y."/>
            <person name="Zhang X."/>
            <person name="Yang L."/>
            <person name="Song C."/>
            <person name="Wang M."/>
            <person name="Shi J."/>
            <person name="Liu G."/>
            <person name="Liu J."/>
            <person name="Zhou H."/>
            <person name="Zhou W."/>
            <person name="Yu Q."/>
            <person name="An N."/>
            <person name="Chen Y."/>
            <person name="Cai Q."/>
            <person name="Wang B."/>
            <person name="Liu B."/>
            <person name="Min J."/>
            <person name="Huang Y."/>
            <person name="Wu H."/>
            <person name="Li Z."/>
            <person name="Zhang Y."/>
            <person name="Yin Y."/>
            <person name="Song W."/>
            <person name="Jiang J."/>
            <person name="Jackson S.A."/>
            <person name="Wing R.A."/>
            <person name="Wang J."/>
            <person name="Chen M."/>
        </authorList>
    </citation>
    <scope>NUCLEOTIDE SEQUENCE [LARGE SCALE GENOMIC DNA]</scope>
    <source>
        <strain evidence="1">cv. IRGC 101232</strain>
    </source>
</reference>
<dbReference type="HOGENOM" id="CLU_198562_0_0_1"/>
<dbReference type="Proteomes" id="UP000006038">
    <property type="component" value="Chromosome 4"/>
</dbReference>
<dbReference type="PANTHER" id="PTHR47290">
    <property type="entry name" value="RING FINGER PROTEIN"/>
    <property type="match status" value="1"/>
</dbReference>
<dbReference type="STRING" id="4533.J3LXD6"/>
<dbReference type="Gramene" id="OB04G18110.1">
    <property type="protein sequence ID" value="OB04G18110.1"/>
    <property type="gene ID" value="OB04G18110"/>
</dbReference>
<dbReference type="PANTHER" id="PTHR47290:SF4">
    <property type="entry name" value="RING FINGER PROTEIN"/>
    <property type="match status" value="1"/>
</dbReference>
<reference evidence="1" key="2">
    <citation type="submission" date="2013-04" db="UniProtKB">
        <authorList>
            <consortium name="EnsemblPlants"/>
        </authorList>
    </citation>
    <scope>IDENTIFICATION</scope>
</reference>
<dbReference type="EnsemblPlants" id="OB04G18110.1">
    <property type="protein sequence ID" value="OB04G18110.1"/>
    <property type="gene ID" value="OB04G18110"/>
</dbReference>
<sequence length="55" mass="6334">MQVEITCRGRQLLPILTLQHVRDSIWCQRDAVSPSFVPDVSTADHIMVLQYGRRP</sequence>